<organism evidence="2 3">
    <name type="scientific">Channa striata</name>
    <name type="common">Snakehead murrel</name>
    <name type="synonym">Ophicephalus striatus</name>
    <dbReference type="NCBI Taxonomy" id="64152"/>
    <lineage>
        <taxon>Eukaryota</taxon>
        <taxon>Metazoa</taxon>
        <taxon>Chordata</taxon>
        <taxon>Craniata</taxon>
        <taxon>Vertebrata</taxon>
        <taxon>Euteleostomi</taxon>
        <taxon>Actinopterygii</taxon>
        <taxon>Neopterygii</taxon>
        <taxon>Teleostei</taxon>
        <taxon>Neoteleostei</taxon>
        <taxon>Acanthomorphata</taxon>
        <taxon>Anabantaria</taxon>
        <taxon>Anabantiformes</taxon>
        <taxon>Channoidei</taxon>
        <taxon>Channidae</taxon>
        <taxon>Channa</taxon>
    </lineage>
</organism>
<proteinExistence type="predicted"/>
<name>A0AA88NNQ4_CHASR</name>
<sequence length="79" mass="8907">MSMLGPKGNLDVPTSVSDEDRSTHMALPSTFRLPKEKIIDETILRVTVRGSDKVEKCASTDGERPGVKHRREKMPKMRQ</sequence>
<reference evidence="2" key="1">
    <citation type="submission" date="2023-07" db="EMBL/GenBank/DDBJ databases">
        <title>Chromosome-level Genome Assembly of Striped Snakehead (Channa striata).</title>
        <authorList>
            <person name="Liu H."/>
        </authorList>
    </citation>
    <scope>NUCLEOTIDE SEQUENCE</scope>
    <source>
        <strain evidence="2">Gz</strain>
        <tissue evidence="2">Muscle</tissue>
    </source>
</reference>
<comment type="caution">
    <text evidence="2">The sequence shown here is derived from an EMBL/GenBank/DDBJ whole genome shotgun (WGS) entry which is preliminary data.</text>
</comment>
<dbReference type="Proteomes" id="UP001187415">
    <property type="component" value="Unassembled WGS sequence"/>
</dbReference>
<dbReference type="AlphaFoldDB" id="A0AA88NNQ4"/>
<feature type="region of interest" description="Disordered" evidence="1">
    <location>
        <begin position="1"/>
        <end position="27"/>
    </location>
</feature>
<evidence type="ECO:0000256" key="1">
    <source>
        <dbReference type="SAM" id="MobiDB-lite"/>
    </source>
</evidence>
<evidence type="ECO:0000313" key="3">
    <source>
        <dbReference type="Proteomes" id="UP001187415"/>
    </source>
</evidence>
<evidence type="ECO:0000313" key="2">
    <source>
        <dbReference type="EMBL" id="KAK2859551.1"/>
    </source>
</evidence>
<accession>A0AA88NNQ4</accession>
<feature type="compositionally biased region" description="Basic and acidic residues" evidence="1">
    <location>
        <begin position="52"/>
        <end position="66"/>
    </location>
</feature>
<feature type="region of interest" description="Disordered" evidence="1">
    <location>
        <begin position="52"/>
        <end position="79"/>
    </location>
</feature>
<keyword evidence="3" id="KW-1185">Reference proteome</keyword>
<feature type="compositionally biased region" description="Basic residues" evidence="1">
    <location>
        <begin position="67"/>
        <end position="79"/>
    </location>
</feature>
<protein>
    <submittedName>
        <fullName evidence="2">Uncharacterized protein</fullName>
    </submittedName>
</protein>
<dbReference type="EMBL" id="JAUPFM010000002">
    <property type="protein sequence ID" value="KAK2859551.1"/>
    <property type="molecule type" value="Genomic_DNA"/>
</dbReference>
<gene>
    <name evidence="2" type="ORF">Q5P01_004171</name>
</gene>